<dbReference type="EMBL" id="BOMG01000057">
    <property type="protein sequence ID" value="GID56329.1"/>
    <property type="molecule type" value="Genomic_DNA"/>
</dbReference>
<proteinExistence type="predicted"/>
<organism evidence="1 2">
    <name type="scientific">Actinoplanes couchii</name>
    <dbReference type="NCBI Taxonomy" id="403638"/>
    <lineage>
        <taxon>Bacteria</taxon>
        <taxon>Bacillati</taxon>
        <taxon>Actinomycetota</taxon>
        <taxon>Actinomycetes</taxon>
        <taxon>Micromonosporales</taxon>
        <taxon>Micromonosporaceae</taxon>
        <taxon>Actinoplanes</taxon>
    </lineage>
</organism>
<dbReference type="RefSeq" id="WP_203797925.1">
    <property type="nucleotide sequence ID" value="NZ_BAAAQE010000034.1"/>
</dbReference>
<dbReference type="Proteomes" id="UP000612282">
    <property type="component" value="Unassembled WGS sequence"/>
</dbReference>
<accession>A0ABQ3XCW9</accession>
<comment type="caution">
    <text evidence="1">The sequence shown here is derived from an EMBL/GenBank/DDBJ whole genome shotgun (WGS) entry which is preliminary data.</text>
</comment>
<name>A0ABQ3XCW9_9ACTN</name>
<evidence type="ECO:0000313" key="1">
    <source>
        <dbReference type="EMBL" id="GID56329.1"/>
    </source>
</evidence>
<reference evidence="1 2" key="1">
    <citation type="submission" date="2021-01" db="EMBL/GenBank/DDBJ databases">
        <title>Whole genome shotgun sequence of Actinoplanes couchii NBRC 106145.</title>
        <authorList>
            <person name="Komaki H."/>
            <person name="Tamura T."/>
        </authorList>
    </citation>
    <scope>NUCLEOTIDE SEQUENCE [LARGE SCALE GENOMIC DNA]</scope>
    <source>
        <strain evidence="1 2">NBRC 106145</strain>
    </source>
</reference>
<evidence type="ECO:0000313" key="2">
    <source>
        <dbReference type="Proteomes" id="UP000612282"/>
    </source>
</evidence>
<protein>
    <submittedName>
        <fullName evidence="1">Uncharacterized protein</fullName>
    </submittedName>
</protein>
<keyword evidence="2" id="KW-1185">Reference proteome</keyword>
<sequence>MARFWNWIKDNRTQATIGFACTVLALFVAVLALVRDAIDWTVLPERTTAPVTPAPPPPTGTDVTVAGRTIDVSSPKFFDFDAPGWPQTDTNNGAAADFVFQSVSTMRYAMVQAAFRVAAAGSGSGLLRWDERVLDFDGISEADCRSRKSAFGDYGTEDGFIPDGDSIYCVGTPEGRIGKVLVRAGRKPRILVITVTMWPAA</sequence>
<gene>
    <name evidence="1" type="ORF">Aco03nite_047330</name>
</gene>